<feature type="transmembrane region" description="Helical" evidence="25">
    <location>
        <begin position="46"/>
        <end position="67"/>
    </location>
</feature>
<evidence type="ECO:0000256" key="14">
    <source>
        <dbReference type="ARBA" id="ARBA00044898"/>
    </source>
</evidence>
<keyword evidence="6 25" id="KW-0472">Membrane</keyword>
<evidence type="ECO:0000256" key="11">
    <source>
        <dbReference type="ARBA" id="ARBA00044884"/>
    </source>
</evidence>
<evidence type="ECO:0000313" key="30">
    <source>
        <dbReference type="Proteomes" id="UP000681131"/>
    </source>
</evidence>
<keyword evidence="3" id="KW-0813">Transport</keyword>
<accession>A0A2Z4XYB9</accession>
<name>A0A2Z4XYB9_9GAMM</name>
<dbReference type="EMBL" id="CP043424">
    <property type="protein sequence ID" value="QIW12132.1"/>
    <property type="molecule type" value="Genomic_DNA"/>
</dbReference>
<comment type="catalytic activity">
    <reaction evidence="19">
        <text>L-alanyl-L-lysine(out) = L-alanyl-L-lysine(in)</text>
        <dbReference type="Rhea" id="RHEA:79415"/>
        <dbReference type="ChEBI" id="CHEBI:192470"/>
    </reaction>
</comment>
<comment type="catalytic activity">
    <reaction evidence="15">
        <text>L-arginyl-L-alpha-amino acid(out) = L-arginyl-L-alpha-amino acid(in)</text>
        <dbReference type="Rhea" id="RHEA:79371"/>
        <dbReference type="ChEBI" id="CHEBI:84315"/>
    </reaction>
</comment>
<comment type="catalytic activity">
    <reaction evidence="18">
        <text>L-histidyl-L-alpha-amino acid(out) = L-histidyl-L-alpha-amino acid(in)</text>
        <dbReference type="Rhea" id="RHEA:79379"/>
        <dbReference type="ChEBI" id="CHEBI:229964"/>
    </reaction>
</comment>
<comment type="similarity">
    <text evidence="2">Belongs to the major facilitator superfamily.</text>
</comment>
<evidence type="ECO:0000256" key="17">
    <source>
        <dbReference type="ARBA" id="ARBA00044903"/>
    </source>
</evidence>
<dbReference type="AlphaFoldDB" id="A0A2Z4XYB9"/>
<comment type="catalytic activity">
    <reaction evidence="20">
        <text>L-lysyl-glycine(out) = L-lysyl-glycine(in)</text>
        <dbReference type="Rhea" id="RHEA:79407"/>
        <dbReference type="ChEBI" id="CHEBI:191202"/>
    </reaction>
</comment>
<dbReference type="InterPro" id="IPR052187">
    <property type="entry name" value="MFSD1"/>
</dbReference>
<evidence type="ECO:0000256" key="15">
    <source>
        <dbReference type="ARBA" id="ARBA00044899"/>
    </source>
</evidence>
<evidence type="ECO:0000313" key="28">
    <source>
        <dbReference type="EMBL" id="QIW12132.1"/>
    </source>
</evidence>
<feature type="transmembrane region" description="Helical" evidence="25">
    <location>
        <begin position="344"/>
        <end position="363"/>
    </location>
</feature>
<comment type="catalytic activity">
    <reaction evidence="13">
        <text>L-alpha-aminoacyl-L-lysine(out) = L-alpha-aminoacyl-L-lysine(in)</text>
        <dbReference type="Rhea" id="RHEA:79383"/>
        <dbReference type="ChEBI" id="CHEBI:229966"/>
    </reaction>
</comment>
<reference evidence="27 29" key="1">
    <citation type="submission" date="2017-06" db="EMBL/GenBank/DDBJ databases">
        <title>Complete genome of Francisella adeliensis.</title>
        <authorList>
            <person name="Vallesi A."/>
            <person name="Sjodin A."/>
        </authorList>
    </citation>
    <scope>NUCLEOTIDE SEQUENCE [LARGE SCALE GENOMIC DNA]</scope>
    <source>
        <strain evidence="27 29">FDC440</strain>
    </source>
</reference>
<evidence type="ECO:0000256" key="18">
    <source>
        <dbReference type="ARBA" id="ARBA00044912"/>
    </source>
</evidence>
<comment type="catalytic activity">
    <reaction evidence="9">
        <text>L-histidyl-glycine(out) = L-histidyl-glycine(in)</text>
        <dbReference type="Rhea" id="RHEA:79395"/>
        <dbReference type="ChEBI" id="CHEBI:229957"/>
    </reaction>
</comment>
<evidence type="ECO:0000256" key="7">
    <source>
        <dbReference type="ARBA" id="ARBA00023228"/>
    </source>
</evidence>
<protein>
    <recommendedName>
        <fullName evidence="21">Lysosomal dipeptide transporter MFSD1</fullName>
    </recommendedName>
    <alternativeName>
        <fullName evidence="22">Major facilitator superfamily domain-containing protein 1</fullName>
    </alternativeName>
</protein>
<dbReference type="RefSeq" id="WP_112870071.1">
    <property type="nucleotide sequence ID" value="NZ_CP021781.1"/>
</dbReference>
<evidence type="ECO:0000256" key="22">
    <source>
        <dbReference type="ARBA" id="ARBA00045018"/>
    </source>
</evidence>
<feature type="transmembrane region" description="Helical" evidence="25">
    <location>
        <begin position="7"/>
        <end position="26"/>
    </location>
</feature>
<dbReference type="InterPro" id="IPR011701">
    <property type="entry name" value="MFS"/>
</dbReference>
<dbReference type="Pfam" id="PF07690">
    <property type="entry name" value="MFS_1"/>
    <property type="match status" value="1"/>
</dbReference>
<reference evidence="28 30" key="2">
    <citation type="submission" date="2019-08" db="EMBL/GenBank/DDBJ databases">
        <title>Complete genome sequences of Francisella adeliensis (FSC1325 and FSC1326).</title>
        <authorList>
            <person name="Ohrman C."/>
            <person name="Uneklint I."/>
            <person name="Vallesi A."/>
            <person name="Karlsson L."/>
            <person name="Sjodin A."/>
        </authorList>
    </citation>
    <scope>NUCLEOTIDE SEQUENCE [LARGE SCALE GENOMIC DNA]</scope>
    <source>
        <strain evidence="28 30">FSC1325</strain>
    </source>
</reference>
<evidence type="ECO:0000256" key="4">
    <source>
        <dbReference type="ARBA" id="ARBA00022692"/>
    </source>
</evidence>
<dbReference type="CDD" id="cd06174">
    <property type="entry name" value="MFS"/>
    <property type="match status" value="1"/>
</dbReference>
<dbReference type="Proteomes" id="UP000251120">
    <property type="component" value="Chromosome"/>
</dbReference>
<evidence type="ECO:0000256" key="12">
    <source>
        <dbReference type="ARBA" id="ARBA00044891"/>
    </source>
</evidence>
<evidence type="ECO:0000256" key="25">
    <source>
        <dbReference type="SAM" id="Phobius"/>
    </source>
</evidence>
<organism evidence="27 29">
    <name type="scientific">Francisella adeliensis</name>
    <dbReference type="NCBI Taxonomy" id="2007306"/>
    <lineage>
        <taxon>Bacteria</taxon>
        <taxon>Pseudomonadati</taxon>
        <taxon>Pseudomonadota</taxon>
        <taxon>Gammaproteobacteria</taxon>
        <taxon>Thiotrichales</taxon>
        <taxon>Francisellaceae</taxon>
        <taxon>Francisella</taxon>
    </lineage>
</organism>
<keyword evidence="30" id="KW-1185">Reference proteome</keyword>
<comment type="catalytic activity">
    <reaction evidence="11">
        <text>L-alpha-aminoacyl-L-histidine(out) = L-alpha-aminoacyl-L-histidine(in)</text>
        <dbReference type="Rhea" id="RHEA:79375"/>
        <dbReference type="ChEBI" id="CHEBI:229967"/>
    </reaction>
</comment>
<evidence type="ECO:0000256" key="13">
    <source>
        <dbReference type="ARBA" id="ARBA00044893"/>
    </source>
</evidence>
<dbReference type="PANTHER" id="PTHR23512:SF3">
    <property type="entry name" value="MAJOR FACILITATOR SUPERFAMILY DOMAIN-CONTAINING PROTEIN 1"/>
    <property type="match status" value="1"/>
</dbReference>
<dbReference type="GO" id="GO:0005765">
    <property type="term" value="C:lysosomal membrane"/>
    <property type="evidence" value="ECO:0007669"/>
    <property type="project" value="UniProtKB-SubCell"/>
</dbReference>
<feature type="transmembrane region" description="Helical" evidence="25">
    <location>
        <begin position="129"/>
        <end position="152"/>
    </location>
</feature>
<evidence type="ECO:0000256" key="2">
    <source>
        <dbReference type="ARBA" id="ARBA00008335"/>
    </source>
</evidence>
<comment type="catalytic activity">
    <reaction evidence="10">
        <text>L-alpha-aminoacyl-L-arginine(out) = L-alpha-aminoacyl-L-arginine(in)</text>
        <dbReference type="Rhea" id="RHEA:79367"/>
        <dbReference type="ChEBI" id="CHEBI:229968"/>
    </reaction>
</comment>
<dbReference type="PROSITE" id="PS50850">
    <property type="entry name" value="MFS"/>
    <property type="match status" value="1"/>
</dbReference>
<dbReference type="InterPro" id="IPR020846">
    <property type="entry name" value="MFS_dom"/>
</dbReference>
<dbReference type="InterPro" id="IPR036259">
    <property type="entry name" value="MFS_trans_sf"/>
</dbReference>
<dbReference type="SUPFAM" id="SSF103473">
    <property type="entry name" value="MFS general substrate transporter"/>
    <property type="match status" value="1"/>
</dbReference>
<feature type="transmembrane region" description="Helical" evidence="25">
    <location>
        <begin position="164"/>
        <end position="183"/>
    </location>
</feature>
<dbReference type="GO" id="GO:0022857">
    <property type="term" value="F:transmembrane transporter activity"/>
    <property type="evidence" value="ECO:0007669"/>
    <property type="project" value="InterPro"/>
</dbReference>
<feature type="transmembrane region" description="Helical" evidence="25">
    <location>
        <begin position="258"/>
        <end position="277"/>
    </location>
</feature>
<comment type="catalytic activity">
    <reaction evidence="8">
        <text>L-lysyl-L-alanine(out) = L-lysyl-L-alanine(in)</text>
        <dbReference type="Rhea" id="RHEA:79399"/>
        <dbReference type="ChEBI" id="CHEBI:229954"/>
    </reaction>
</comment>
<dbReference type="PANTHER" id="PTHR23512">
    <property type="entry name" value="MAJOR FACILITATOR SUPERFAMILY DOMAIN-CONTAINING PROTEIN 1"/>
    <property type="match status" value="1"/>
</dbReference>
<feature type="domain" description="Major facilitator superfamily (MFS) profile" evidence="26">
    <location>
        <begin position="8"/>
        <end position="411"/>
    </location>
</feature>
<feature type="transmembrane region" description="Helical" evidence="25">
    <location>
        <begin position="383"/>
        <end position="405"/>
    </location>
</feature>
<evidence type="ECO:0000256" key="20">
    <source>
        <dbReference type="ARBA" id="ARBA00044924"/>
    </source>
</evidence>
<evidence type="ECO:0000256" key="21">
    <source>
        <dbReference type="ARBA" id="ARBA00044985"/>
    </source>
</evidence>
<comment type="subcellular location">
    <subcellularLocation>
        <location evidence="1">Lysosome membrane</location>
        <topology evidence="1">Multi-pass membrane protein</topology>
    </subcellularLocation>
</comment>
<proteinExistence type="inferred from homology"/>
<dbReference type="Proteomes" id="UP000681131">
    <property type="component" value="Chromosome"/>
</dbReference>
<evidence type="ECO:0000259" key="26">
    <source>
        <dbReference type="PROSITE" id="PS50850"/>
    </source>
</evidence>
<evidence type="ECO:0000256" key="16">
    <source>
        <dbReference type="ARBA" id="ARBA00044900"/>
    </source>
</evidence>
<gene>
    <name evidence="27" type="ORF">CDH04_05450</name>
    <name evidence="28" type="ORF">FZC43_05455</name>
</gene>
<sequence>MKEAQKYFVFIICLLFVILAFFLQVSPATNASYMERVLKLTHENSINISAIYFLPFVLLQIPNGIFFDKYGIKYLLPIGISIVILGSFVYWLSMGSITVALGRFITGIGASMAYISALYVALRSFKKQFFPLCVGLAEASCTLGAIISGNVYHYVLKNFGWDTANIIVIVFAFILLLISIVLLKNYKPSNTYSNKSQSWSQIIGQIKELFKSKILLFIFLYAFTSWLIIMSFAGYWAKSYFMQMHGYSAEKAMTLGEIYWASFLVSGVISGFYLKTLKRIKQHLYLVATLGVICYSLMITPILFSYSTLIVFAIFAGISASGVITSFALTSYIVSDDLASTAAAINNTFVILGGVIGQISFGYVVTNTNFKNLPISENINVPFYIGLCFLYFFSIMALLFIAAALRSIKDK</sequence>
<evidence type="ECO:0000256" key="9">
    <source>
        <dbReference type="ARBA" id="ARBA00044878"/>
    </source>
</evidence>
<comment type="catalytic activity">
    <reaction evidence="16">
        <text>L-lysyl-L-lysine(out) = L-lysyl-L-lysine(in)</text>
        <dbReference type="Rhea" id="RHEA:79403"/>
        <dbReference type="ChEBI" id="CHEBI:229956"/>
    </reaction>
</comment>
<evidence type="ECO:0000256" key="3">
    <source>
        <dbReference type="ARBA" id="ARBA00022448"/>
    </source>
</evidence>
<comment type="function">
    <text evidence="23">Lysosomal dipeptide uniporter that selectively exports lysine, arginine or histidine-containing dipeptides with a net positive charge from the lysosome lumen into the cytosol. Could play a role in a specific type of protein O-glycosylation indirectly regulating macrophages migration and tissue invasion. Also essential for liver homeostasis.</text>
</comment>
<feature type="transmembrane region" description="Helical" evidence="25">
    <location>
        <begin position="74"/>
        <end position="92"/>
    </location>
</feature>
<dbReference type="KEGG" id="fad:CDH04_05450"/>
<keyword evidence="5 25" id="KW-1133">Transmembrane helix</keyword>
<evidence type="ECO:0000256" key="10">
    <source>
        <dbReference type="ARBA" id="ARBA00044881"/>
    </source>
</evidence>
<evidence type="ECO:0000256" key="1">
    <source>
        <dbReference type="ARBA" id="ARBA00004155"/>
    </source>
</evidence>
<evidence type="ECO:0000256" key="24">
    <source>
        <dbReference type="ARBA" id="ARBA00046376"/>
    </source>
</evidence>
<comment type="catalytic activity">
    <reaction evidence="17">
        <text>L-arginyl-glycine(out) = L-arginyl-glycine(in)</text>
        <dbReference type="Rhea" id="RHEA:79391"/>
        <dbReference type="ChEBI" id="CHEBI:229955"/>
    </reaction>
</comment>
<feature type="transmembrane region" description="Helical" evidence="25">
    <location>
        <begin position="284"/>
        <end position="304"/>
    </location>
</feature>
<evidence type="ECO:0000256" key="23">
    <source>
        <dbReference type="ARBA" id="ARBA00045709"/>
    </source>
</evidence>
<evidence type="ECO:0000256" key="19">
    <source>
        <dbReference type="ARBA" id="ARBA00044919"/>
    </source>
</evidence>
<evidence type="ECO:0000256" key="6">
    <source>
        <dbReference type="ARBA" id="ARBA00023136"/>
    </source>
</evidence>
<dbReference type="OrthoDB" id="4332123at2"/>
<evidence type="ECO:0000313" key="29">
    <source>
        <dbReference type="Proteomes" id="UP000251120"/>
    </source>
</evidence>
<evidence type="ECO:0000256" key="8">
    <source>
        <dbReference type="ARBA" id="ARBA00044876"/>
    </source>
</evidence>
<feature type="transmembrane region" description="Helical" evidence="25">
    <location>
        <begin position="214"/>
        <end position="238"/>
    </location>
</feature>
<comment type="subunit">
    <text evidence="24">Homodimer. Interacts with lysosomal protein GLMP (via lumenal domain); the interaction starts while both proteins are still in the endoplasmic reticulum and is required for stabilization of MFSD1 in lysosomes but has no direct effect on its targeting to lysosomes or transporter activity.</text>
</comment>
<keyword evidence="7" id="KW-0458">Lysosome</keyword>
<keyword evidence="4 25" id="KW-0812">Transmembrane</keyword>
<dbReference type="EMBL" id="CP021781">
    <property type="protein sequence ID" value="AXA33897.1"/>
    <property type="molecule type" value="Genomic_DNA"/>
</dbReference>
<dbReference type="Gene3D" id="1.20.1250.20">
    <property type="entry name" value="MFS general substrate transporter like domains"/>
    <property type="match status" value="1"/>
</dbReference>
<comment type="catalytic activity">
    <reaction evidence="12">
        <text>L-lysyl-L-alpha-amino acid(out) = L-lysyl-L-alpha-amino acid(in)</text>
        <dbReference type="Rhea" id="RHEA:79387"/>
        <dbReference type="ChEBI" id="CHEBI:229965"/>
    </reaction>
</comment>
<comment type="catalytic activity">
    <reaction evidence="14">
        <text>L-aspartyl-L-lysine(out) = L-aspartyl-L-lysine(in)</text>
        <dbReference type="Rhea" id="RHEA:79411"/>
        <dbReference type="ChEBI" id="CHEBI:229953"/>
    </reaction>
</comment>
<evidence type="ECO:0000256" key="5">
    <source>
        <dbReference type="ARBA" id="ARBA00022989"/>
    </source>
</evidence>
<evidence type="ECO:0000313" key="27">
    <source>
        <dbReference type="EMBL" id="AXA33897.1"/>
    </source>
</evidence>
<feature type="transmembrane region" description="Helical" evidence="25">
    <location>
        <begin position="104"/>
        <end position="122"/>
    </location>
</feature>
<feature type="transmembrane region" description="Helical" evidence="25">
    <location>
        <begin position="310"/>
        <end position="332"/>
    </location>
</feature>